<gene>
    <name evidence="2" type="ORF">TSPI_00080</name>
</gene>
<evidence type="ECO:0000256" key="1">
    <source>
        <dbReference type="SAM" id="MobiDB-lite"/>
    </source>
</evidence>
<comment type="caution">
    <text evidence="2">The sequence shown here is derived from an EMBL/GenBank/DDBJ whole genome shotgun (WGS) entry which is preliminary data.</text>
</comment>
<proteinExistence type="predicted"/>
<feature type="region of interest" description="Disordered" evidence="1">
    <location>
        <begin position="156"/>
        <end position="186"/>
    </location>
</feature>
<feature type="compositionally biased region" description="Polar residues" evidence="1">
    <location>
        <begin position="169"/>
        <end position="179"/>
    </location>
</feature>
<reference evidence="2 3" key="1">
    <citation type="submission" date="2024-07" db="EMBL/GenBank/DDBJ databases">
        <title>Enhanced genomic and transcriptomic resources for Trichinella pseudospiralis and T. spiralis underpin the discovery of pronounced molecular differences between stages and species.</title>
        <authorList>
            <person name="Pasi K.K."/>
            <person name="La Rosa G."/>
            <person name="Gomez-Morales M.A."/>
            <person name="Tosini F."/>
            <person name="Sumanam S."/>
            <person name="Young N.D."/>
            <person name="Chang B.C."/>
            <person name="Robin G.B."/>
        </authorList>
    </citation>
    <scope>NUCLEOTIDE SEQUENCE [LARGE SCALE GENOMIC DNA]</scope>
    <source>
        <strain evidence="2">ISS534</strain>
    </source>
</reference>
<sequence>MLLYSVCSSNVRGQVFSQHCRNVEKNKSRNAFLTPSRGCCAQLTGPSDPDDGCVLSRRQPCNIILLFDGGFQFAFPSATCVAGSLSTDHGRRWCRLRRRRTDAQHCVMGKSGGEALILGDIVFLRNSLPQAAHVLLSGRIKLNWLSDANVLSQGSTKKVQYPERDREQSLQPTTRQTVGNFPLSRG</sequence>
<dbReference type="EMBL" id="JBEUSY010000240">
    <property type="protein sequence ID" value="KAL1241834.1"/>
    <property type="molecule type" value="Genomic_DNA"/>
</dbReference>
<organism evidence="2 3">
    <name type="scientific">Trichinella spiralis</name>
    <name type="common">Trichina worm</name>
    <dbReference type="NCBI Taxonomy" id="6334"/>
    <lineage>
        <taxon>Eukaryota</taxon>
        <taxon>Metazoa</taxon>
        <taxon>Ecdysozoa</taxon>
        <taxon>Nematoda</taxon>
        <taxon>Enoplea</taxon>
        <taxon>Dorylaimia</taxon>
        <taxon>Trichinellida</taxon>
        <taxon>Trichinellidae</taxon>
        <taxon>Trichinella</taxon>
    </lineage>
</organism>
<name>A0ABR3KRI5_TRISP</name>
<evidence type="ECO:0000313" key="2">
    <source>
        <dbReference type="EMBL" id="KAL1241834.1"/>
    </source>
</evidence>
<accession>A0ABR3KRI5</accession>
<protein>
    <submittedName>
        <fullName evidence="2">Sphingosine-1-phosphate transporter SPNS2</fullName>
    </submittedName>
</protein>
<dbReference type="Proteomes" id="UP001558632">
    <property type="component" value="Unassembled WGS sequence"/>
</dbReference>
<evidence type="ECO:0000313" key="3">
    <source>
        <dbReference type="Proteomes" id="UP001558632"/>
    </source>
</evidence>
<keyword evidence="3" id="KW-1185">Reference proteome</keyword>